<sequence length="83" mass="9924">MREGAEPSRRRVIWGVSRWQRGGWSARHDACRRSSERLGVASLYRTRPGHSGQLRGWSLRRRRWLQARIGWIDLLFSYIWFGL</sequence>
<organism evidence="1 2">
    <name type="scientific">Iris pallida</name>
    <name type="common">Sweet iris</name>
    <dbReference type="NCBI Taxonomy" id="29817"/>
    <lineage>
        <taxon>Eukaryota</taxon>
        <taxon>Viridiplantae</taxon>
        <taxon>Streptophyta</taxon>
        <taxon>Embryophyta</taxon>
        <taxon>Tracheophyta</taxon>
        <taxon>Spermatophyta</taxon>
        <taxon>Magnoliopsida</taxon>
        <taxon>Liliopsida</taxon>
        <taxon>Asparagales</taxon>
        <taxon>Iridaceae</taxon>
        <taxon>Iridoideae</taxon>
        <taxon>Irideae</taxon>
        <taxon>Iris</taxon>
    </lineage>
</organism>
<evidence type="ECO:0000313" key="2">
    <source>
        <dbReference type="Proteomes" id="UP001140949"/>
    </source>
</evidence>
<accession>A0AAX6I8H5</accession>
<dbReference type="Proteomes" id="UP001140949">
    <property type="component" value="Unassembled WGS sequence"/>
</dbReference>
<reference evidence="1" key="2">
    <citation type="submission" date="2023-04" db="EMBL/GenBank/DDBJ databases">
        <authorList>
            <person name="Bruccoleri R.E."/>
            <person name="Oakeley E.J."/>
            <person name="Faust A.-M."/>
            <person name="Dessus-Babus S."/>
            <person name="Altorfer M."/>
            <person name="Burckhardt D."/>
            <person name="Oertli M."/>
            <person name="Naumann U."/>
            <person name="Petersen F."/>
            <person name="Wong J."/>
        </authorList>
    </citation>
    <scope>NUCLEOTIDE SEQUENCE</scope>
    <source>
        <strain evidence="1">GSM-AAB239-AS_SAM_17_03QT</strain>
        <tissue evidence="1">Leaf</tissue>
    </source>
</reference>
<reference evidence="1" key="1">
    <citation type="journal article" date="2023" name="GigaByte">
        <title>Genome assembly of the bearded iris, Iris pallida Lam.</title>
        <authorList>
            <person name="Bruccoleri R.E."/>
            <person name="Oakeley E.J."/>
            <person name="Faust A.M.E."/>
            <person name="Altorfer M."/>
            <person name="Dessus-Babus S."/>
            <person name="Burckhardt D."/>
            <person name="Oertli M."/>
            <person name="Naumann U."/>
            <person name="Petersen F."/>
            <person name="Wong J."/>
        </authorList>
    </citation>
    <scope>NUCLEOTIDE SEQUENCE</scope>
    <source>
        <strain evidence="1">GSM-AAB239-AS_SAM_17_03QT</strain>
    </source>
</reference>
<dbReference type="AlphaFoldDB" id="A0AAX6I8H5"/>
<name>A0AAX6I8H5_IRIPA</name>
<protein>
    <submittedName>
        <fullName evidence="1">Extensin</fullName>
    </submittedName>
</protein>
<evidence type="ECO:0000313" key="1">
    <source>
        <dbReference type="EMBL" id="KAJ6849620.1"/>
    </source>
</evidence>
<dbReference type="EMBL" id="JANAVB010003400">
    <property type="protein sequence ID" value="KAJ6849620.1"/>
    <property type="molecule type" value="Genomic_DNA"/>
</dbReference>
<proteinExistence type="predicted"/>
<keyword evidence="2" id="KW-1185">Reference proteome</keyword>
<comment type="caution">
    <text evidence="1">The sequence shown here is derived from an EMBL/GenBank/DDBJ whole genome shotgun (WGS) entry which is preliminary data.</text>
</comment>
<gene>
    <name evidence="1" type="ORF">M6B38_267900</name>
</gene>